<dbReference type="AlphaFoldDB" id="A0ABC9DXS1"/>
<reference evidence="2 3" key="2">
    <citation type="submission" date="2024-10" db="EMBL/GenBank/DDBJ databases">
        <authorList>
            <person name="Ryan C."/>
        </authorList>
    </citation>
    <scope>NUCLEOTIDE SEQUENCE [LARGE SCALE GENOMIC DNA]</scope>
</reference>
<dbReference type="Pfam" id="PF20241">
    <property type="entry name" value="DUF6598"/>
    <property type="match status" value="1"/>
</dbReference>
<dbReference type="Proteomes" id="UP001497457">
    <property type="component" value="Chromosome 35b"/>
</dbReference>
<keyword evidence="3" id="KW-1185">Reference proteome</keyword>
<proteinExistence type="predicted"/>
<sequence>MQNRFCRFAGPIASVAPRCRWHPPGFARRPPLNPAASALAEKLLCLFPRFAYGALEFYHGTGLRSEKSQVKLDRTTEGLVEPEMKEVDDVMKSTTTDIWHASILNNSTHRDGAIYKRYWGDYLMDMNDRNETVSELEKRSKGPCYPDEENCMHHLPSPMIQIFSLRLAKTPVNSGSIQLYGYMAARDDMDGLLNYVFNRSRDNPLIVEQGSHMEMTGPKRGIVMLSDVLMEFDMKIKTGEKEEHDLQLIDGVEHFSQRISTRPFTLRYNGTNGAVDMDVTLVDAGMEAAIEVVVSEVQRAFHLSLSSFVSYTEELKEFQLFHGTIGELVRRYVVAVLMETIMHLKFKVCEKGSGDAAHYCSFDSNYHGCVHRQIKFDMATILVKVTVSPSL</sequence>
<dbReference type="PANTHER" id="PTHR33065">
    <property type="entry name" value="OS07G0486400 PROTEIN"/>
    <property type="match status" value="1"/>
</dbReference>
<evidence type="ECO:0000313" key="2">
    <source>
        <dbReference type="EMBL" id="CAL5046752.1"/>
    </source>
</evidence>
<dbReference type="InterPro" id="IPR046533">
    <property type="entry name" value="DUF6598"/>
</dbReference>
<organism evidence="2 3">
    <name type="scientific">Urochloa decumbens</name>
    <dbReference type="NCBI Taxonomy" id="240449"/>
    <lineage>
        <taxon>Eukaryota</taxon>
        <taxon>Viridiplantae</taxon>
        <taxon>Streptophyta</taxon>
        <taxon>Embryophyta</taxon>
        <taxon>Tracheophyta</taxon>
        <taxon>Spermatophyta</taxon>
        <taxon>Magnoliopsida</taxon>
        <taxon>Liliopsida</taxon>
        <taxon>Poales</taxon>
        <taxon>Poaceae</taxon>
        <taxon>PACMAD clade</taxon>
        <taxon>Panicoideae</taxon>
        <taxon>Panicodae</taxon>
        <taxon>Paniceae</taxon>
        <taxon>Melinidinae</taxon>
        <taxon>Urochloa</taxon>
    </lineage>
</organism>
<name>A0ABC9DXS1_9POAL</name>
<evidence type="ECO:0000259" key="1">
    <source>
        <dbReference type="Pfam" id="PF20241"/>
    </source>
</evidence>
<reference evidence="3" key="1">
    <citation type="submission" date="2024-06" db="EMBL/GenBank/DDBJ databases">
        <authorList>
            <person name="Ryan C."/>
        </authorList>
    </citation>
    <scope>NUCLEOTIDE SEQUENCE [LARGE SCALE GENOMIC DNA]</scope>
</reference>
<dbReference type="PANTHER" id="PTHR33065:SF19">
    <property type="entry name" value="OS11G0130700 PROTEIN"/>
    <property type="match status" value="1"/>
</dbReference>
<accession>A0ABC9DXS1</accession>
<evidence type="ECO:0000313" key="3">
    <source>
        <dbReference type="Proteomes" id="UP001497457"/>
    </source>
</evidence>
<protein>
    <recommendedName>
        <fullName evidence="1">DUF6598 domain-containing protein</fullName>
    </recommendedName>
</protein>
<gene>
    <name evidence="2" type="ORF">URODEC1_LOCUS89517</name>
</gene>
<feature type="domain" description="DUF6598" evidence="1">
    <location>
        <begin position="159"/>
        <end position="385"/>
    </location>
</feature>
<dbReference type="EMBL" id="OZ075145">
    <property type="protein sequence ID" value="CAL5046752.1"/>
    <property type="molecule type" value="Genomic_DNA"/>
</dbReference>